<feature type="transmembrane region" description="Helical" evidence="1">
    <location>
        <begin position="96"/>
        <end position="117"/>
    </location>
</feature>
<keyword evidence="3" id="KW-1185">Reference proteome</keyword>
<evidence type="ECO:0000256" key="1">
    <source>
        <dbReference type="SAM" id="Phobius"/>
    </source>
</evidence>
<dbReference type="AlphaFoldDB" id="A0AAD3S421"/>
<gene>
    <name evidence="2" type="ORF">Nepgr_005729</name>
</gene>
<reference evidence="2" key="1">
    <citation type="submission" date="2023-05" db="EMBL/GenBank/DDBJ databases">
        <title>Nepenthes gracilis genome sequencing.</title>
        <authorList>
            <person name="Fukushima K."/>
        </authorList>
    </citation>
    <scope>NUCLEOTIDE SEQUENCE</scope>
    <source>
        <strain evidence="2">SING2019-196</strain>
    </source>
</reference>
<evidence type="ECO:0000313" key="2">
    <source>
        <dbReference type="EMBL" id="GMH03890.1"/>
    </source>
</evidence>
<organism evidence="2 3">
    <name type="scientific">Nepenthes gracilis</name>
    <name type="common">Slender pitcher plant</name>
    <dbReference type="NCBI Taxonomy" id="150966"/>
    <lineage>
        <taxon>Eukaryota</taxon>
        <taxon>Viridiplantae</taxon>
        <taxon>Streptophyta</taxon>
        <taxon>Embryophyta</taxon>
        <taxon>Tracheophyta</taxon>
        <taxon>Spermatophyta</taxon>
        <taxon>Magnoliopsida</taxon>
        <taxon>eudicotyledons</taxon>
        <taxon>Gunneridae</taxon>
        <taxon>Pentapetalae</taxon>
        <taxon>Caryophyllales</taxon>
        <taxon>Nepenthaceae</taxon>
        <taxon>Nepenthes</taxon>
    </lineage>
</organism>
<proteinExistence type="predicted"/>
<protein>
    <submittedName>
        <fullName evidence="2">Uncharacterized protein</fullName>
    </submittedName>
</protein>
<accession>A0AAD3S421</accession>
<comment type="caution">
    <text evidence="2">The sequence shown here is derived from an EMBL/GenBank/DDBJ whole genome shotgun (WGS) entry which is preliminary data.</text>
</comment>
<keyword evidence="1" id="KW-1133">Transmembrane helix</keyword>
<sequence length="229" mass="25368">MSAFRRRNAISSSRSVPVSDPSVCTYFFGSSGFSGIKSAVSPDYAYRKVVSSRWLSSPTILLVVDAIVQNECGYNTWIRLGEVTCAKLLSLKLMTLSAMFCLFLPVCCSLSSTGFLAGREVVMLTTLTVIRFHGGEGSDPSPSIVSELWSGPLTMKIEMARPDQLFNLSLEGLTVLYGVSERSIKVAVLCQISSLRLLKWFWPLKELLPWICMRMFERVSVKGVRLMGP</sequence>
<dbReference type="EMBL" id="BSYO01000004">
    <property type="protein sequence ID" value="GMH03890.1"/>
    <property type="molecule type" value="Genomic_DNA"/>
</dbReference>
<dbReference type="Proteomes" id="UP001279734">
    <property type="component" value="Unassembled WGS sequence"/>
</dbReference>
<keyword evidence="1" id="KW-0472">Membrane</keyword>
<evidence type="ECO:0000313" key="3">
    <source>
        <dbReference type="Proteomes" id="UP001279734"/>
    </source>
</evidence>
<name>A0AAD3S421_NEPGR</name>
<keyword evidence="1" id="KW-0812">Transmembrane</keyword>